<dbReference type="Proteomes" id="UP001314170">
    <property type="component" value="Unassembled WGS sequence"/>
</dbReference>
<dbReference type="EMBL" id="CAWUPB010000871">
    <property type="protein sequence ID" value="CAK7327889.1"/>
    <property type="molecule type" value="Genomic_DNA"/>
</dbReference>
<sequence length="65" mass="7118">MQSLSLEFQEDIRQEGGSEVEVAKGGRDAKEMRDNTWASKGFLIEVISLGGPKSTTSTQKEKAMV</sequence>
<organism evidence="2 3">
    <name type="scientific">Dovyalis caffra</name>
    <dbReference type="NCBI Taxonomy" id="77055"/>
    <lineage>
        <taxon>Eukaryota</taxon>
        <taxon>Viridiplantae</taxon>
        <taxon>Streptophyta</taxon>
        <taxon>Embryophyta</taxon>
        <taxon>Tracheophyta</taxon>
        <taxon>Spermatophyta</taxon>
        <taxon>Magnoliopsida</taxon>
        <taxon>eudicotyledons</taxon>
        <taxon>Gunneridae</taxon>
        <taxon>Pentapetalae</taxon>
        <taxon>rosids</taxon>
        <taxon>fabids</taxon>
        <taxon>Malpighiales</taxon>
        <taxon>Salicaceae</taxon>
        <taxon>Flacourtieae</taxon>
        <taxon>Dovyalis</taxon>
    </lineage>
</organism>
<accession>A0AAV1R3J2</accession>
<reference evidence="2 3" key="1">
    <citation type="submission" date="2024-01" db="EMBL/GenBank/DDBJ databases">
        <authorList>
            <person name="Waweru B."/>
        </authorList>
    </citation>
    <scope>NUCLEOTIDE SEQUENCE [LARGE SCALE GENOMIC DNA]</scope>
</reference>
<keyword evidence="3" id="KW-1185">Reference proteome</keyword>
<gene>
    <name evidence="2" type="ORF">DCAF_LOCUS5607</name>
</gene>
<proteinExistence type="predicted"/>
<dbReference type="AlphaFoldDB" id="A0AAV1R3J2"/>
<evidence type="ECO:0000313" key="3">
    <source>
        <dbReference type="Proteomes" id="UP001314170"/>
    </source>
</evidence>
<comment type="caution">
    <text evidence="2">The sequence shown here is derived from an EMBL/GenBank/DDBJ whole genome shotgun (WGS) entry which is preliminary data.</text>
</comment>
<evidence type="ECO:0000256" key="1">
    <source>
        <dbReference type="SAM" id="MobiDB-lite"/>
    </source>
</evidence>
<feature type="region of interest" description="Disordered" evidence="1">
    <location>
        <begin position="1"/>
        <end position="27"/>
    </location>
</feature>
<evidence type="ECO:0000313" key="2">
    <source>
        <dbReference type="EMBL" id="CAK7327889.1"/>
    </source>
</evidence>
<name>A0AAV1R3J2_9ROSI</name>
<protein>
    <submittedName>
        <fullName evidence="2">Uncharacterized protein</fullName>
    </submittedName>
</protein>
<feature type="compositionally biased region" description="Basic and acidic residues" evidence="1">
    <location>
        <begin position="10"/>
        <end position="27"/>
    </location>
</feature>